<feature type="transmembrane region" description="Helical" evidence="1">
    <location>
        <begin position="124"/>
        <end position="143"/>
    </location>
</feature>
<feature type="transmembrane region" description="Helical" evidence="1">
    <location>
        <begin position="66"/>
        <end position="85"/>
    </location>
</feature>
<dbReference type="InterPro" id="IPR052712">
    <property type="entry name" value="Acid_resist_chaperone_HdeD"/>
</dbReference>
<feature type="transmembrane region" description="Helical" evidence="1">
    <location>
        <begin position="32"/>
        <end position="54"/>
    </location>
</feature>
<name>A0A1I4P8S8_ENTMU</name>
<keyword evidence="1" id="KW-0472">Membrane</keyword>
<evidence type="ECO:0000256" key="1">
    <source>
        <dbReference type="SAM" id="Phobius"/>
    </source>
</evidence>
<sequence length="173" mass="19185">MKESRKIDWGSLVLGILFVLVSLISFRDPVGNLVAIVIVFAIFAILKGLFELFLRSRVKELTGYKGKMPIVIGVIDLLIGIFFIFNIGAGVVALPFVFAVWFIIDSVLALFTADLFRGISEGHYWFTVVINVLGILLGIILLFNPLSSALTLSFLVGFYFMVVGINQIVYAFK</sequence>
<organism evidence="2 3">
    <name type="scientific">Enterococcus mundtii</name>
    <dbReference type="NCBI Taxonomy" id="53346"/>
    <lineage>
        <taxon>Bacteria</taxon>
        <taxon>Bacillati</taxon>
        <taxon>Bacillota</taxon>
        <taxon>Bacilli</taxon>
        <taxon>Lactobacillales</taxon>
        <taxon>Enterococcaceae</taxon>
        <taxon>Enterococcus</taxon>
    </lineage>
</organism>
<evidence type="ECO:0000313" key="3">
    <source>
        <dbReference type="Proteomes" id="UP000195024"/>
    </source>
</evidence>
<dbReference type="PANTHER" id="PTHR34989">
    <property type="entry name" value="PROTEIN HDED"/>
    <property type="match status" value="1"/>
</dbReference>
<gene>
    <name evidence="2" type="ORF">A5802_002342</name>
</gene>
<evidence type="ECO:0000313" key="2">
    <source>
        <dbReference type="EMBL" id="OTP25189.1"/>
    </source>
</evidence>
<dbReference type="PANTHER" id="PTHR34989:SF1">
    <property type="entry name" value="PROTEIN HDED"/>
    <property type="match status" value="1"/>
</dbReference>
<keyword evidence="1" id="KW-0812">Transmembrane</keyword>
<dbReference type="InterPro" id="IPR005325">
    <property type="entry name" value="DUF308_memb"/>
</dbReference>
<protein>
    <submittedName>
        <fullName evidence="2">Acid-resistance membrane protein</fullName>
    </submittedName>
</protein>
<dbReference type="Pfam" id="PF03729">
    <property type="entry name" value="DUF308"/>
    <property type="match status" value="1"/>
</dbReference>
<keyword evidence="1" id="KW-1133">Transmembrane helix</keyword>
<dbReference type="AlphaFoldDB" id="A0A1I4P8S8"/>
<feature type="transmembrane region" description="Helical" evidence="1">
    <location>
        <begin position="149"/>
        <end position="172"/>
    </location>
</feature>
<dbReference type="Proteomes" id="UP000195024">
    <property type="component" value="Unassembled WGS sequence"/>
</dbReference>
<comment type="caution">
    <text evidence="2">The sequence shown here is derived from an EMBL/GenBank/DDBJ whole genome shotgun (WGS) entry which is preliminary data.</text>
</comment>
<proteinExistence type="predicted"/>
<dbReference type="RefSeq" id="WP_074801120.1">
    <property type="nucleotide sequence ID" value="NZ_CABHEA010000009.1"/>
</dbReference>
<dbReference type="EMBL" id="NGMS01000002">
    <property type="protein sequence ID" value="OTP25189.1"/>
    <property type="molecule type" value="Genomic_DNA"/>
</dbReference>
<feature type="transmembrane region" description="Helical" evidence="1">
    <location>
        <begin position="7"/>
        <end position="26"/>
    </location>
</feature>
<reference evidence="2 3" key="1">
    <citation type="submission" date="2017-05" db="EMBL/GenBank/DDBJ databases">
        <title>The Genome Sequence of Enterococcus mundtii 6B1_DIV0119.</title>
        <authorList>
            <consortium name="The Broad Institute Genomics Platform"/>
            <consortium name="The Broad Institute Genomic Center for Infectious Diseases"/>
            <person name="Earl A."/>
            <person name="Manson A."/>
            <person name="Schwartman J."/>
            <person name="Gilmore M."/>
            <person name="Abouelleil A."/>
            <person name="Cao P."/>
            <person name="Chapman S."/>
            <person name="Cusick C."/>
            <person name="Shea T."/>
            <person name="Young S."/>
            <person name="Neafsey D."/>
            <person name="Nusbaum C."/>
            <person name="Birren B."/>
        </authorList>
    </citation>
    <scope>NUCLEOTIDE SEQUENCE [LARGE SCALE GENOMIC DNA]</scope>
    <source>
        <strain evidence="2 3">6B1_DIV0119</strain>
    </source>
</reference>
<accession>A0A1I4P8S8</accession>
<dbReference type="GO" id="GO:0005886">
    <property type="term" value="C:plasma membrane"/>
    <property type="evidence" value="ECO:0007669"/>
    <property type="project" value="TreeGrafter"/>
</dbReference>